<dbReference type="SMART" id="SM00913">
    <property type="entry name" value="IBN_N"/>
    <property type="match status" value="1"/>
</dbReference>
<evidence type="ECO:0000256" key="2">
    <source>
        <dbReference type="ARBA" id="ARBA00004496"/>
    </source>
</evidence>
<evidence type="ECO:0000259" key="8">
    <source>
        <dbReference type="PROSITE" id="PS50166"/>
    </source>
</evidence>
<evidence type="ECO:0000313" key="10">
    <source>
        <dbReference type="Proteomes" id="UP000007264"/>
    </source>
</evidence>
<comment type="subcellular location">
    <subcellularLocation>
        <location evidence="2">Cytoplasm</location>
    </subcellularLocation>
    <subcellularLocation>
        <location evidence="1">Nucleus</location>
    </subcellularLocation>
</comment>
<dbReference type="InterPro" id="IPR013713">
    <property type="entry name" value="XPO2_central"/>
</dbReference>
<dbReference type="GO" id="GO:0005829">
    <property type="term" value="C:cytosol"/>
    <property type="evidence" value="ECO:0007669"/>
    <property type="project" value="TreeGrafter"/>
</dbReference>
<feature type="compositionally biased region" description="Basic and acidic residues" evidence="7">
    <location>
        <begin position="933"/>
        <end position="951"/>
    </location>
</feature>
<dbReference type="InterPro" id="IPR011989">
    <property type="entry name" value="ARM-like"/>
</dbReference>
<dbReference type="GO" id="GO:0031267">
    <property type="term" value="F:small GTPase binding"/>
    <property type="evidence" value="ECO:0007669"/>
    <property type="project" value="InterPro"/>
</dbReference>
<protein>
    <submittedName>
        <fullName evidence="9">ARM repeat-containing protein</fullName>
    </submittedName>
</protein>
<keyword evidence="5" id="KW-0653">Protein transport</keyword>
<dbReference type="InterPro" id="IPR001494">
    <property type="entry name" value="Importin-beta_N"/>
</dbReference>
<dbReference type="GO" id="GO:0006606">
    <property type="term" value="P:protein import into nucleus"/>
    <property type="evidence" value="ECO:0007669"/>
    <property type="project" value="TreeGrafter"/>
</dbReference>
<dbReference type="eggNOG" id="KOG1991">
    <property type="taxonomic scope" value="Eukaryota"/>
</dbReference>
<dbReference type="Pfam" id="PF03810">
    <property type="entry name" value="IBN_N"/>
    <property type="match status" value="1"/>
</dbReference>
<evidence type="ECO:0000256" key="3">
    <source>
        <dbReference type="ARBA" id="ARBA00022448"/>
    </source>
</evidence>
<organism evidence="9 10">
    <name type="scientific">Coccomyxa subellipsoidea (strain C-169)</name>
    <name type="common">Green microalga</name>
    <dbReference type="NCBI Taxonomy" id="574566"/>
    <lineage>
        <taxon>Eukaryota</taxon>
        <taxon>Viridiplantae</taxon>
        <taxon>Chlorophyta</taxon>
        <taxon>core chlorophytes</taxon>
        <taxon>Trebouxiophyceae</taxon>
        <taxon>Trebouxiophyceae incertae sedis</taxon>
        <taxon>Coccomyxaceae</taxon>
        <taxon>Coccomyxa</taxon>
        <taxon>Coccomyxa subellipsoidea</taxon>
    </lineage>
</organism>
<dbReference type="STRING" id="574566.I0YZB8"/>
<dbReference type="PANTHER" id="PTHR10997">
    <property type="entry name" value="IMPORTIN-7, 8, 11"/>
    <property type="match status" value="1"/>
</dbReference>
<keyword evidence="4" id="KW-0963">Cytoplasm</keyword>
<evidence type="ECO:0000256" key="4">
    <source>
        <dbReference type="ARBA" id="ARBA00022490"/>
    </source>
</evidence>
<dbReference type="InterPro" id="IPR016024">
    <property type="entry name" value="ARM-type_fold"/>
</dbReference>
<evidence type="ECO:0000256" key="6">
    <source>
        <dbReference type="ARBA" id="ARBA00023242"/>
    </source>
</evidence>
<keyword evidence="3" id="KW-0813">Transport</keyword>
<keyword evidence="6" id="KW-0539">Nucleus</keyword>
<dbReference type="KEGG" id="csl:COCSUDRAFT_36567"/>
<feature type="compositionally biased region" description="Acidic residues" evidence="7">
    <location>
        <begin position="890"/>
        <end position="932"/>
    </location>
</feature>
<keyword evidence="10" id="KW-1185">Reference proteome</keyword>
<feature type="domain" description="Importin N-terminal" evidence="8">
    <location>
        <begin position="24"/>
        <end position="97"/>
    </location>
</feature>
<dbReference type="AlphaFoldDB" id="I0YZB8"/>
<feature type="compositionally biased region" description="Acidic residues" evidence="7">
    <location>
        <begin position="952"/>
        <end position="970"/>
    </location>
</feature>
<evidence type="ECO:0000256" key="5">
    <source>
        <dbReference type="ARBA" id="ARBA00022927"/>
    </source>
</evidence>
<feature type="region of interest" description="Disordered" evidence="7">
    <location>
        <begin position="890"/>
        <end position="970"/>
    </location>
</feature>
<dbReference type="OrthoDB" id="760868at2759"/>
<dbReference type="EMBL" id="AGSI01000007">
    <property type="protein sequence ID" value="EIE23737.1"/>
    <property type="molecule type" value="Genomic_DNA"/>
</dbReference>
<dbReference type="PROSITE" id="PS50166">
    <property type="entry name" value="IMPORTIN_B_NT"/>
    <property type="match status" value="1"/>
</dbReference>
<dbReference type="SUPFAM" id="SSF48371">
    <property type="entry name" value="ARM repeat"/>
    <property type="match status" value="1"/>
</dbReference>
<dbReference type="GeneID" id="17041729"/>
<name>I0YZB8_COCSC</name>
<proteinExistence type="predicted"/>
<dbReference type="GO" id="GO:0005635">
    <property type="term" value="C:nuclear envelope"/>
    <property type="evidence" value="ECO:0007669"/>
    <property type="project" value="TreeGrafter"/>
</dbReference>
<dbReference type="Proteomes" id="UP000007264">
    <property type="component" value="Unassembled WGS sequence"/>
</dbReference>
<dbReference type="Gene3D" id="1.25.10.10">
    <property type="entry name" value="Leucine-rich Repeat Variant"/>
    <property type="match status" value="1"/>
</dbReference>
<dbReference type="PANTHER" id="PTHR10997:SF18">
    <property type="entry name" value="D-IMPORTIN 7_RANBP7"/>
    <property type="match status" value="1"/>
</dbReference>
<evidence type="ECO:0000313" key="9">
    <source>
        <dbReference type="EMBL" id="EIE23737.1"/>
    </source>
</evidence>
<reference evidence="9 10" key="1">
    <citation type="journal article" date="2012" name="Genome Biol.">
        <title>The genome of the polar eukaryotic microalga coccomyxa subellipsoidea reveals traits of cold adaptation.</title>
        <authorList>
            <person name="Blanc G."/>
            <person name="Agarkova I."/>
            <person name="Grimwood J."/>
            <person name="Kuo A."/>
            <person name="Brueggeman A."/>
            <person name="Dunigan D."/>
            <person name="Gurnon J."/>
            <person name="Ladunga I."/>
            <person name="Lindquist E."/>
            <person name="Lucas S."/>
            <person name="Pangilinan J."/>
            <person name="Proschold T."/>
            <person name="Salamov A."/>
            <person name="Schmutz J."/>
            <person name="Weeks D."/>
            <person name="Yamada T."/>
            <person name="Claverie J.M."/>
            <person name="Grigoriev I."/>
            <person name="Van Etten J."/>
            <person name="Lomsadze A."/>
            <person name="Borodovsky M."/>
        </authorList>
    </citation>
    <scope>NUCLEOTIDE SEQUENCE [LARGE SCALE GENOMIC DNA]</scope>
    <source>
        <strain evidence="9 10">C-169</strain>
    </source>
</reference>
<sequence length="1025" mass="114735">MDIGQLCSILAACISQEPQQRKAAEATLAQFQHVKGQLVNLLRVAVEDSLDVGLRQVAAISFKNLVRKDWDPPGSPSPIPEEDKAAVRDNLLEGIVRAPQVVRTQLGECLKAIVHVDFPESWPGLLPIVLQNLGSQEQQRLYGALFALRILTRKYEFKDEEDRIPLGTLVDATFPILLRIFQGLLASESASLEVAELLKLVCKVFWSTTYMGIPPLLLQEAQFTGWLTCLLQAVQRPVPQEGQPADSAARKAWPWWKAKKWALHIAQRLFARYGDPKHAKEASPERAFAQLWKQHCSAQFLDAHLALLAAFPQGQYITPRVINLALQYLTTAVGLSSTWKPLKAHMGSLLASVVFPLCSFNDEDEELWQDDPQEYIRKGYDVMEEMYNEKTAAMNFVHELCKTRTKGNLETFMGLCVNVMNEYQSPTKEQCRRMDGAFLAVGALSDVLKKEAPYKAQLEPMLLRYVVPAFGAPVGHLRAKACWVTQQYADMRFAGGRGRGATFLQLFQSTLGLLADPELPVRVDAVAALRSLVDAFHEDDLPSIKPLIPSLLNQLFALMAEVESEDVVFTLETIVEKFGEEMAPFAVGLCQHLSQAFWRLQEAADEEDDEGEGLMASYGCMRALSTVLDSVSSMPALFPQLEDILFPVMQRLSSTEGQDVFEEVMEIVSYFTYFSPSISERMWTLWPQLVQCFHEWAIDYFENLLVPLDNFISRGTDTFLSGQNPNYLQQVNHLVETALTNADLNESDIGSAPRLLEIIMQNCRGRVDGCIGHYIALALNKLPTAGRSLLKDQLVNVVATALYYNPSLALQQLQAQGRTQAFFSTWFQMIFATRRNDGAKHFRRLYDKKVNALGMASVLSVPDESLPADVAAGLPQLMGGLDMALDADDEEDELDEDGDSSGGSESDEEGDEDDENGHLDEDDDVDEGDEDEYIKRLARESARMRGRRHEESDSDDEWTDNEEDSAPLDDVDPFVFFADSLRSVQSQMPARFQGLMANVDANAQLALQGMMHYAEEMRAKPPRED</sequence>
<evidence type="ECO:0000256" key="7">
    <source>
        <dbReference type="SAM" id="MobiDB-lite"/>
    </source>
</evidence>
<dbReference type="Pfam" id="PF08506">
    <property type="entry name" value="Cse1"/>
    <property type="match status" value="1"/>
</dbReference>
<accession>I0YZB8</accession>
<gene>
    <name evidence="9" type="ORF">COCSUDRAFT_36567</name>
</gene>
<comment type="caution">
    <text evidence="9">The sequence shown here is derived from an EMBL/GenBank/DDBJ whole genome shotgun (WGS) entry which is preliminary data.</text>
</comment>
<dbReference type="RefSeq" id="XP_005648281.1">
    <property type="nucleotide sequence ID" value="XM_005648224.1"/>
</dbReference>
<evidence type="ECO:0000256" key="1">
    <source>
        <dbReference type="ARBA" id="ARBA00004123"/>
    </source>
</evidence>